<evidence type="ECO:0000256" key="8">
    <source>
        <dbReference type="ARBA" id="ARBA00035187"/>
    </source>
</evidence>
<dbReference type="CDD" id="cd00593">
    <property type="entry name" value="RIBOc"/>
    <property type="match status" value="1"/>
</dbReference>
<dbReference type="GO" id="GO:0005739">
    <property type="term" value="C:mitochondrion"/>
    <property type="evidence" value="ECO:0007669"/>
    <property type="project" value="TreeGrafter"/>
</dbReference>
<dbReference type="PANTHER" id="PTHR11207:SF32">
    <property type="entry name" value="LARGE RIBOSOMAL SUBUNIT PROTEIN ML44"/>
    <property type="match status" value="1"/>
</dbReference>
<dbReference type="GO" id="GO:0003735">
    <property type="term" value="F:structural constituent of ribosome"/>
    <property type="evidence" value="ECO:0007669"/>
    <property type="project" value="TreeGrafter"/>
</dbReference>
<dbReference type="GO" id="GO:0003725">
    <property type="term" value="F:double-stranded RNA binding"/>
    <property type="evidence" value="ECO:0007669"/>
    <property type="project" value="InterPro"/>
</dbReference>
<evidence type="ECO:0000256" key="2">
    <source>
        <dbReference type="ARBA" id="ARBA00022884"/>
    </source>
</evidence>
<keyword evidence="4" id="KW-0689">Ribosomal protein</keyword>
<dbReference type="GO" id="GO:0004525">
    <property type="term" value="F:ribonuclease III activity"/>
    <property type="evidence" value="ECO:0007669"/>
    <property type="project" value="InterPro"/>
</dbReference>
<dbReference type="GO" id="GO:0006396">
    <property type="term" value="P:RNA processing"/>
    <property type="evidence" value="ECO:0007669"/>
    <property type="project" value="InterPro"/>
</dbReference>
<evidence type="ECO:0000256" key="1">
    <source>
        <dbReference type="ARBA" id="ARBA00004173"/>
    </source>
</evidence>
<proteinExistence type="inferred from homology"/>
<evidence type="ECO:0000256" key="7">
    <source>
        <dbReference type="ARBA" id="ARBA00024034"/>
    </source>
</evidence>
<evidence type="ECO:0000313" key="13">
    <source>
        <dbReference type="EMBL" id="CED83435.1"/>
    </source>
</evidence>
<evidence type="ECO:0000256" key="5">
    <source>
        <dbReference type="ARBA" id="ARBA00023128"/>
    </source>
</evidence>
<evidence type="ECO:0000256" key="3">
    <source>
        <dbReference type="ARBA" id="ARBA00022946"/>
    </source>
</evidence>
<evidence type="ECO:0000259" key="11">
    <source>
        <dbReference type="PROSITE" id="PS50137"/>
    </source>
</evidence>
<dbReference type="Pfam" id="PF22935">
    <property type="entry name" value="RM44_endonuclase"/>
    <property type="match status" value="1"/>
</dbReference>
<dbReference type="SMART" id="SM00358">
    <property type="entry name" value="DSRM"/>
    <property type="match status" value="1"/>
</dbReference>
<dbReference type="InterPro" id="IPR000999">
    <property type="entry name" value="RNase_III_dom"/>
</dbReference>
<keyword evidence="2 9" id="KW-0694">RNA-binding</keyword>
<keyword evidence="6" id="KW-0687">Ribonucleoprotein</keyword>
<dbReference type="SUPFAM" id="SSF54768">
    <property type="entry name" value="dsRNA-binding domain-like"/>
    <property type="match status" value="1"/>
</dbReference>
<accession>A0A0F7SSA4</accession>
<dbReference type="PROSITE" id="PS50137">
    <property type="entry name" value="DS_RBD"/>
    <property type="match status" value="1"/>
</dbReference>
<protein>
    <recommendedName>
        <fullName evidence="8">Large ribosomal subunit protein mL44</fullName>
    </recommendedName>
</protein>
<keyword evidence="5" id="KW-0496">Mitochondrion</keyword>
<sequence length="505" mass="55233">MQPISPRLTSVGRAIATIPTATTAKHFATSLARQSGQIEFTEPLPLSLGTHRKTTLRMLSKPNPAHPELSPDVPVGLPPSVMYERYFDARQFEDSLLPDRTALSTVAARLGLDINHTDTADRILQALTHSSFNQSANVDPNADPSVSSPLASSASPSIDFAASPSNTSLATLGSTILNFTLSEYYSKKFPNISTKGLRLIHAGLTNSLAMEDVAAEIGVGLHRTTGPTSKRVGDWSGSKGVPVRWKRTLKPSETDKDYYLEAITSAVNAMIAVVYEKKGLPAAAAFVNAHFISRSVDIGSFLKFANPKAVLSDIVVKYGLEPPVARLIKETGRMSQTPYFVIAMYSGKIKLGEGWGTSLKMAEHRASTNAIKATYLTETPNPVVSIAGFSPYPLTDEPLASIEQKYAFVAPAIGESESVYSSALRPPRRYRASDHVQPGMEHVVRPKAIEEGKEITQAERLKRLQYQKERQVNWEKAVGDTKDHHRKLEQKLKEVNEMVVRSSRP</sequence>
<dbReference type="InterPro" id="IPR055189">
    <property type="entry name" value="RM44_endonuclase"/>
</dbReference>
<dbReference type="PANTHER" id="PTHR11207">
    <property type="entry name" value="RIBONUCLEASE III"/>
    <property type="match status" value="1"/>
</dbReference>
<organism evidence="13">
    <name type="scientific">Phaffia rhodozyma</name>
    <name type="common">Yeast</name>
    <name type="synonym">Xanthophyllomyces dendrorhous</name>
    <dbReference type="NCBI Taxonomy" id="264483"/>
    <lineage>
        <taxon>Eukaryota</taxon>
        <taxon>Fungi</taxon>
        <taxon>Dikarya</taxon>
        <taxon>Basidiomycota</taxon>
        <taxon>Agaricomycotina</taxon>
        <taxon>Tremellomycetes</taxon>
        <taxon>Cystofilobasidiales</taxon>
        <taxon>Mrakiaceae</taxon>
        <taxon>Phaffia</taxon>
    </lineage>
</organism>
<feature type="region of interest" description="Disordered" evidence="10">
    <location>
        <begin position="135"/>
        <end position="154"/>
    </location>
</feature>
<evidence type="ECO:0000256" key="4">
    <source>
        <dbReference type="ARBA" id="ARBA00022980"/>
    </source>
</evidence>
<dbReference type="PROSITE" id="PS50142">
    <property type="entry name" value="RNASE_3_2"/>
    <property type="match status" value="1"/>
</dbReference>
<name>A0A0F7SSA4_PHARH</name>
<dbReference type="SUPFAM" id="SSF69065">
    <property type="entry name" value="RNase III domain-like"/>
    <property type="match status" value="1"/>
</dbReference>
<evidence type="ECO:0000259" key="12">
    <source>
        <dbReference type="PROSITE" id="PS50142"/>
    </source>
</evidence>
<keyword evidence="3" id="KW-0809">Transit peptide</keyword>
<evidence type="ECO:0000256" key="9">
    <source>
        <dbReference type="PROSITE-ProRule" id="PRU00266"/>
    </source>
</evidence>
<dbReference type="EMBL" id="LN483142">
    <property type="protein sequence ID" value="CED83435.1"/>
    <property type="molecule type" value="Genomic_DNA"/>
</dbReference>
<comment type="subcellular location">
    <subcellularLocation>
        <location evidence="1">Mitochondrion</location>
    </subcellularLocation>
</comment>
<dbReference type="InterPro" id="IPR044443">
    <property type="entry name" value="Ribosomal_mL44_DSRM_fung"/>
</dbReference>
<reference evidence="13" key="1">
    <citation type="submission" date="2014-08" db="EMBL/GenBank/DDBJ databases">
        <authorList>
            <person name="Sharma Rahul"/>
            <person name="Thines Marco"/>
        </authorList>
    </citation>
    <scope>NUCLEOTIDE SEQUENCE</scope>
</reference>
<dbReference type="Gene3D" id="3.30.160.20">
    <property type="match status" value="1"/>
</dbReference>
<evidence type="ECO:0000256" key="10">
    <source>
        <dbReference type="SAM" id="MobiDB-lite"/>
    </source>
</evidence>
<dbReference type="AlphaFoldDB" id="A0A0F7SSA4"/>
<dbReference type="Pfam" id="PF22892">
    <property type="entry name" value="DSRM_MRPL44"/>
    <property type="match status" value="1"/>
</dbReference>
<feature type="domain" description="DRBM" evidence="11">
    <location>
        <begin position="306"/>
        <end position="376"/>
    </location>
</feature>
<dbReference type="InterPro" id="IPR014720">
    <property type="entry name" value="dsRBD_dom"/>
</dbReference>
<dbReference type="InterPro" id="IPR044444">
    <property type="entry name" value="Ribosomal_mL44_DSRM_metazoa"/>
</dbReference>
<comment type="similarity">
    <text evidence="7">Belongs to the ribonuclease III family. Mitochondrion-specific ribosomal protein mL44 subfamily.</text>
</comment>
<dbReference type="CDD" id="cd19873">
    <property type="entry name" value="DSRM_MRPL3_like"/>
    <property type="match status" value="1"/>
</dbReference>
<dbReference type="Gene3D" id="1.10.1520.10">
    <property type="entry name" value="Ribonuclease III domain"/>
    <property type="match status" value="1"/>
</dbReference>
<evidence type="ECO:0000256" key="6">
    <source>
        <dbReference type="ARBA" id="ARBA00023274"/>
    </source>
</evidence>
<dbReference type="SMART" id="SM00535">
    <property type="entry name" value="RIBOc"/>
    <property type="match status" value="1"/>
</dbReference>
<feature type="domain" description="RNase III" evidence="12">
    <location>
        <begin position="103"/>
        <end position="279"/>
    </location>
</feature>
<feature type="compositionally biased region" description="Low complexity" evidence="10">
    <location>
        <begin position="142"/>
        <end position="154"/>
    </location>
</feature>
<dbReference type="InterPro" id="IPR036389">
    <property type="entry name" value="RNase_III_sf"/>
</dbReference>